<feature type="compositionally biased region" description="Basic and acidic residues" evidence="11">
    <location>
        <begin position="119"/>
        <end position="129"/>
    </location>
</feature>
<evidence type="ECO:0000256" key="3">
    <source>
        <dbReference type="ARBA" id="ARBA00022722"/>
    </source>
</evidence>
<feature type="compositionally biased region" description="Acidic residues" evidence="11">
    <location>
        <begin position="560"/>
        <end position="571"/>
    </location>
</feature>
<feature type="compositionally biased region" description="Polar residues" evidence="11">
    <location>
        <begin position="651"/>
        <end position="661"/>
    </location>
</feature>
<evidence type="ECO:0000256" key="2">
    <source>
        <dbReference type="ARBA" id="ARBA00010205"/>
    </source>
</evidence>
<evidence type="ECO:0000256" key="4">
    <source>
        <dbReference type="ARBA" id="ARBA00022763"/>
    </source>
</evidence>
<comment type="similarity">
    <text evidence="2">Belongs to the tyrosyl-DNA phosphodiesterase family.</text>
</comment>
<keyword evidence="4" id="KW-0227">DNA damage</keyword>
<dbReference type="InterPro" id="IPR003903">
    <property type="entry name" value="UIM_dom"/>
</dbReference>
<dbReference type="GO" id="GO:0003690">
    <property type="term" value="F:double-stranded DNA binding"/>
    <property type="evidence" value="ECO:0007669"/>
    <property type="project" value="TreeGrafter"/>
</dbReference>
<dbReference type="GeneID" id="59377029"/>
<evidence type="ECO:0000256" key="5">
    <source>
        <dbReference type="ARBA" id="ARBA00022801"/>
    </source>
</evidence>
<dbReference type="Pfam" id="PF06087">
    <property type="entry name" value="Tyr-DNA_phospho"/>
    <property type="match status" value="1"/>
</dbReference>
<dbReference type="VEuPathDB" id="FungiDB:PC9H_007211"/>
<evidence type="ECO:0000256" key="10">
    <source>
        <dbReference type="PIRSR" id="PIRSR610347-2"/>
    </source>
</evidence>
<dbReference type="RefSeq" id="XP_036630365.1">
    <property type="nucleotide sequence ID" value="XM_036776745.1"/>
</dbReference>
<feature type="binding site" evidence="10">
    <location>
        <position position="277"/>
    </location>
    <ligand>
        <name>substrate</name>
    </ligand>
</feature>
<reference evidence="12" key="1">
    <citation type="submission" date="2019-07" db="EMBL/GenBank/DDBJ databases">
        <authorList>
            <person name="Palmer J.M."/>
        </authorList>
    </citation>
    <scope>NUCLEOTIDE SEQUENCE</scope>
    <source>
        <strain evidence="12">PC9</strain>
    </source>
</reference>
<feature type="active site" description="Nucleophile" evidence="9">
    <location>
        <position position="275"/>
    </location>
</feature>
<dbReference type="GO" id="GO:0017005">
    <property type="term" value="F:3'-tyrosyl-DNA phosphodiesterase activity"/>
    <property type="evidence" value="ECO:0007669"/>
    <property type="project" value="TreeGrafter"/>
</dbReference>
<dbReference type="CDD" id="cd09123">
    <property type="entry name" value="PLDc_Tdp1_2"/>
    <property type="match status" value="1"/>
</dbReference>
<dbReference type="CDD" id="cd09122">
    <property type="entry name" value="PLDc_Tdp1_1"/>
    <property type="match status" value="1"/>
</dbReference>
<dbReference type="GO" id="GO:0005634">
    <property type="term" value="C:nucleus"/>
    <property type="evidence" value="ECO:0007669"/>
    <property type="project" value="UniProtKB-SubCell"/>
</dbReference>
<sequence>MSEDDDFARAIALSLQEQGAASQPIVIESDDEAEEAGDQVDDDKRFERDLKRALEASKAESSRRPEAVEVSPEPSPTPPVVQGGSALPAFLSERAQMEKERRERQMKRRREAGLDVEDELKKRQERTESDDSDGGMEPPTKRQHLSSSSSFRNHANARSTNSSTTNSSSTREPALIDQMFWDGEFRPTMNQYALKTDTRKKFTLTEAIGHKGDLSFAIIASYVASVAWIYEFFDPSVPVIFVTQPDPSGNAGIKSILPNWIKAVPFLRNGYGCMHMKAMFPQLFYKTGRLRVMVSTANLIDYDYRDIENVSWLPLALWIQDIPRLPTPRKAKKTANPDDFPSMFTRVLKALNVPPALTTFLQTDHPSLPLQSLDDLCTHWDWSKVNVLLVPSIAGKHEGWPQVIRTGHPRLMMAVRKLGLSKRSSGMTLECQGSSIGHYTTQWVNEFYLSSTGQSTEKWLDQTKRKRETLPYPPIKIIFPSLKTVRATVMGERGGGTMFCSRKSWEAPNFPRKLFHDSNSKAGGVLMHTKMIIGLVKPASQSSHASSSSPQKQTSRREEDDFGSAEEDSDEVQVVQGHEEAIGWAYVGSHNFTPSAWGTLSGSSFTPVLNIKNYELGIVFPLKDEAEVERVACWQRPPRKYVPGDDRPWMQQESEYFQQNE</sequence>
<dbReference type="PROSITE" id="PS50330">
    <property type="entry name" value="UIM"/>
    <property type="match status" value="1"/>
</dbReference>
<proteinExistence type="inferred from homology"/>
<gene>
    <name evidence="12" type="ORF">PC9H_007211</name>
</gene>
<keyword evidence="7" id="KW-0234">DNA repair</keyword>
<feature type="compositionally biased region" description="Low complexity" evidence="11">
    <location>
        <begin position="537"/>
        <end position="553"/>
    </location>
</feature>
<comment type="subcellular location">
    <subcellularLocation>
        <location evidence="1">Nucleus</location>
    </subcellularLocation>
</comment>
<dbReference type="GO" id="GO:0003697">
    <property type="term" value="F:single-stranded DNA binding"/>
    <property type="evidence" value="ECO:0007669"/>
    <property type="project" value="TreeGrafter"/>
</dbReference>
<evidence type="ECO:0000256" key="8">
    <source>
        <dbReference type="ARBA" id="ARBA00023242"/>
    </source>
</evidence>
<comment type="caution">
    <text evidence="12">The sequence shown here is derived from an EMBL/GenBank/DDBJ whole genome shotgun (WGS) entry which is preliminary data.</text>
</comment>
<name>A0A8H6ZUZ2_PLEOS</name>
<feature type="compositionally biased region" description="Polar residues" evidence="11">
    <location>
        <begin position="145"/>
        <end position="158"/>
    </location>
</feature>
<evidence type="ECO:0000256" key="11">
    <source>
        <dbReference type="SAM" id="MobiDB-lite"/>
    </source>
</evidence>
<keyword evidence="3" id="KW-0540">Nuclease</keyword>
<keyword evidence="6" id="KW-0269">Exonuclease</keyword>
<feature type="region of interest" description="Disordered" evidence="11">
    <location>
        <begin position="537"/>
        <end position="573"/>
    </location>
</feature>
<dbReference type="PANTHER" id="PTHR12415">
    <property type="entry name" value="TYROSYL-DNA PHOSPHODIESTERASE 1"/>
    <property type="match status" value="1"/>
</dbReference>
<evidence type="ECO:0000256" key="6">
    <source>
        <dbReference type="ARBA" id="ARBA00022839"/>
    </source>
</evidence>
<evidence type="ECO:0008006" key="14">
    <source>
        <dbReference type="Google" id="ProtNLM"/>
    </source>
</evidence>
<dbReference type="GO" id="GO:0006281">
    <property type="term" value="P:DNA repair"/>
    <property type="evidence" value="ECO:0007669"/>
    <property type="project" value="UniProtKB-KW"/>
</dbReference>
<dbReference type="GO" id="GO:0004527">
    <property type="term" value="F:exonuclease activity"/>
    <property type="evidence" value="ECO:0007669"/>
    <property type="project" value="UniProtKB-KW"/>
</dbReference>
<dbReference type="InterPro" id="IPR010347">
    <property type="entry name" value="Tdp1"/>
</dbReference>
<feature type="binding site" evidence="10">
    <location>
        <position position="530"/>
    </location>
    <ligand>
        <name>substrate</name>
    </ligand>
</feature>
<dbReference type="Proteomes" id="UP000623687">
    <property type="component" value="Unassembled WGS sequence"/>
</dbReference>
<dbReference type="AlphaFoldDB" id="A0A8H6ZUZ2"/>
<dbReference type="Gene3D" id="3.30.870.10">
    <property type="entry name" value="Endonuclease Chain A"/>
    <property type="match status" value="2"/>
</dbReference>
<evidence type="ECO:0000313" key="13">
    <source>
        <dbReference type="Proteomes" id="UP000623687"/>
    </source>
</evidence>
<feature type="compositionally biased region" description="Basic and acidic residues" evidence="11">
    <location>
        <begin position="42"/>
        <end position="67"/>
    </location>
</feature>
<feature type="region of interest" description="Disordered" evidence="11">
    <location>
        <begin position="14"/>
        <end position="173"/>
    </location>
</feature>
<protein>
    <recommendedName>
        <fullName evidence="14">Phospholipase D/nuclease</fullName>
    </recommendedName>
</protein>
<evidence type="ECO:0000313" key="12">
    <source>
        <dbReference type="EMBL" id="KAF7427993.1"/>
    </source>
</evidence>
<feature type="active site" description="Proton donor/acceptor" evidence="9">
    <location>
        <position position="528"/>
    </location>
</feature>
<evidence type="ECO:0000256" key="7">
    <source>
        <dbReference type="ARBA" id="ARBA00023204"/>
    </source>
</evidence>
<dbReference type="PANTHER" id="PTHR12415:SF0">
    <property type="entry name" value="TYROSYL-DNA PHOSPHODIESTERASE 1"/>
    <property type="match status" value="1"/>
</dbReference>
<accession>A0A8H6ZUZ2</accession>
<feature type="compositionally biased region" description="Acidic residues" evidence="11">
    <location>
        <begin position="28"/>
        <end position="41"/>
    </location>
</feature>
<dbReference type="Pfam" id="PF02809">
    <property type="entry name" value="UIM"/>
    <property type="match status" value="2"/>
</dbReference>
<dbReference type="OrthoDB" id="47785at2759"/>
<evidence type="ECO:0000256" key="1">
    <source>
        <dbReference type="ARBA" id="ARBA00004123"/>
    </source>
</evidence>
<organism evidence="12 13">
    <name type="scientific">Pleurotus ostreatus</name>
    <name type="common">Oyster mushroom</name>
    <name type="synonym">White-rot fungus</name>
    <dbReference type="NCBI Taxonomy" id="5322"/>
    <lineage>
        <taxon>Eukaryota</taxon>
        <taxon>Fungi</taxon>
        <taxon>Dikarya</taxon>
        <taxon>Basidiomycota</taxon>
        <taxon>Agaricomycotina</taxon>
        <taxon>Agaricomycetes</taxon>
        <taxon>Agaricomycetidae</taxon>
        <taxon>Agaricales</taxon>
        <taxon>Pleurotineae</taxon>
        <taxon>Pleurotaceae</taxon>
        <taxon>Pleurotus</taxon>
    </lineage>
</organism>
<feature type="compositionally biased region" description="Low complexity" evidence="11">
    <location>
        <begin position="159"/>
        <end position="170"/>
    </location>
</feature>
<feature type="region of interest" description="Disordered" evidence="11">
    <location>
        <begin position="642"/>
        <end position="661"/>
    </location>
</feature>
<dbReference type="SUPFAM" id="SSF56024">
    <property type="entry name" value="Phospholipase D/nuclease"/>
    <property type="match status" value="2"/>
</dbReference>
<keyword evidence="5" id="KW-0378">Hydrolase</keyword>
<evidence type="ECO:0000256" key="9">
    <source>
        <dbReference type="PIRSR" id="PIRSR610347-1"/>
    </source>
</evidence>
<keyword evidence="13" id="KW-1185">Reference proteome</keyword>
<dbReference type="SMART" id="SM00726">
    <property type="entry name" value="UIM"/>
    <property type="match status" value="2"/>
</dbReference>
<dbReference type="EMBL" id="JACETU010000005">
    <property type="protein sequence ID" value="KAF7427993.1"/>
    <property type="molecule type" value="Genomic_DNA"/>
</dbReference>
<keyword evidence="8" id="KW-0539">Nucleus</keyword>
<dbReference type="Gene3D" id="6.10.140.100">
    <property type="match status" value="1"/>
</dbReference>